<dbReference type="CDD" id="cd12797">
    <property type="entry name" value="M23_peptidase"/>
    <property type="match status" value="1"/>
</dbReference>
<feature type="region of interest" description="Disordered" evidence="2">
    <location>
        <begin position="39"/>
        <end position="58"/>
    </location>
</feature>
<dbReference type="PANTHER" id="PTHR21666:SF289">
    <property type="entry name" value="L-ALA--D-GLU ENDOPEPTIDASE"/>
    <property type="match status" value="1"/>
</dbReference>
<dbReference type="RefSeq" id="WP_074432470.1">
    <property type="nucleotide sequence ID" value="NZ_CBYN010000008.1"/>
</dbReference>
<keyword evidence="1 3" id="KW-0732">Signal</keyword>
<dbReference type="InterPro" id="IPR011055">
    <property type="entry name" value="Dup_hybrid_motif"/>
</dbReference>
<sequence length="167" mass="17122">MCVSTILRPPAALTAISCALFASASPALAWVDPVAGTRQPAGVSRPAEIPERNWQPGHRGVDLPARAGGPVLAAGDGTVAFVGAVAGTPVVSVDHPGGIRTTYQPVRTTLAVGDRVSEGQPIGTLARASAAYSGAHDGLHWGALAGKDTYIDPLRLLDPPRIRLKPV</sequence>
<organism evidence="5 6">
    <name type="scientific">Corynebacterium jeddahense</name>
    <dbReference type="NCBI Taxonomy" id="1414719"/>
    <lineage>
        <taxon>Bacteria</taxon>
        <taxon>Bacillati</taxon>
        <taxon>Actinomycetota</taxon>
        <taxon>Actinomycetes</taxon>
        <taxon>Mycobacteriales</taxon>
        <taxon>Corynebacteriaceae</taxon>
        <taxon>Corynebacterium</taxon>
    </lineage>
</organism>
<dbReference type="PANTHER" id="PTHR21666">
    <property type="entry name" value="PEPTIDASE-RELATED"/>
    <property type="match status" value="1"/>
</dbReference>
<evidence type="ECO:0000259" key="4">
    <source>
        <dbReference type="Pfam" id="PF01551"/>
    </source>
</evidence>
<dbReference type="Pfam" id="PF01551">
    <property type="entry name" value="Peptidase_M23"/>
    <property type="match status" value="1"/>
</dbReference>
<gene>
    <name evidence="5" type="ORF">CJEDD_07855</name>
</gene>
<accession>A0ABY7UNB4</accession>
<evidence type="ECO:0000256" key="3">
    <source>
        <dbReference type="SAM" id="SignalP"/>
    </source>
</evidence>
<feature type="domain" description="M23ase beta-sheet core" evidence="4">
    <location>
        <begin position="57"/>
        <end position="153"/>
    </location>
</feature>
<evidence type="ECO:0000313" key="5">
    <source>
        <dbReference type="EMBL" id="WCZ39164.1"/>
    </source>
</evidence>
<protein>
    <submittedName>
        <fullName evidence="5">Peptidase family M23</fullName>
    </submittedName>
</protein>
<evidence type="ECO:0000256" key="1">
    <source>
        <dbReference type="ARBA" id="ARBA00022729"/>
    </source>
</evidence>
<dbReference type="SUPFAM" id="SSF51261">
    <property type="entry name" value="Duplicated hybrid motif"/>
    <property type="match status" value="1"/>
</dbReference>
<dbReference type="InterPro" id="IPR050570">
    <property type="entry name" value="Cell_wall_metabolism_enzyme"/>
</dbReference>
<evidence type="ECO:0000256" key="2">
    <source>
        <dbReference type="SAM" id="MobiDB-lite"/>
    </source>
</evidence>
<evidence type="ECO:0000313" key="6">
    <source>
        <dbReference type="Proteomes" id="UP001218071"/>
    </source>
</evidence>
<feature type="chain" id="PRO_5046722851" evidence="3">
    <location>
        <begin position="30"/>
        <end position="167"/>
    </location>
</feature>
<dbReference type="EMBL" id="CP063194">
    <property type="protein sequence ID" value="WCZ39164.1"/>
    <property type="molecule type" value="Genomic_DNA"/>
</dbReference>
<dbReference type="InterPro" id="IPR016047">
    <property type="entry name" value="M23ase_b-sheet_dom"/>
</dbReference>
<feature type="signal peptide" evidence="3">
    <location>
        <begin position="1"/>
        <end position="29"/>
    </location>
</feature>
<proteinExistence type="predicted"/>
<dbReference type="Proteomes" id="UP001218071">
    <property type="component" value="Chromosome"/>
</dbReference>
<dbReference type="Gene3D" id="2.70.70.10">
    <property type="entry name" value="Glucose Permease (Domain IIA)"/>
    <property type="match status" value="1"/>
</dbReference>
<keyword evidence="6" id="KW-1185">Reference proteome</keyword>
<reference evidence="5 6" key="1">
    <citation type="submission" date="2020-10" db="EMBL/GenBank/DDBJ databases">
        <title>Complete genome sequence of Corynebacterium jeddahense DSM 45997, type strain of Corynebacterium jeddahense.</title>
        <authorList>
            <person name="Busche T."/>
            <person name="Kalinowski J."/>
            <person name="Ruckert C."/>
        </authorList>
    </citation>
    <scope>NUCLEOTIDE SEQUENCE [LARGE SCALE GENOMIC DNA]</scope>
    <source>
        <strain evidence="5 6">DSM 45997</strain>
    </source>
</reference>
<name>A0ABY7UNB4_9CORY</name>